<dbReference type="RefSeq" id="WP_051905740.1">
    <property type="nucleotide sequence ID" value="NZ_FSRN01000001.1"/>
</dbReference>
<feature type="domain" description="Band 7" evidence="2">
    <location>
        <begin position="29"/>
        <end position="207"/>
    </location>
</feature>
<organism evidence="3 4">
    <name type="scientific">Carnobacterium alterfunditum</name>
    <dbReference type="NCBI Taxonomy" id="28230"/>
    <lineage>
        <taxon>Bacteria</taxon>
        <taxon>Bacillati</taxon>
        <taxon>Bacillota</taxon>
        <taxon>Bacilli</taxon>
        <taxon>Lactobacillales</taxon>
        <taxon>Carnobacteriaceae</taxon>
        <taxon>Carnobacterium</taxon>
    </lineage>
</organism>
<sequence length="282" mass="31197">MSYKAIKNLVISLILAIVLVFGFLLFVEKVDEGKVAVVYSPSGGSKEVLSAGWHLIGLMEKTTEYPIRVQTMKNSVSVSTTDGKKLKMSVRYQMQVDKKKVLNIFKELGSQNVEDIQEGYLYNKLYKSSRDVVSSYTVLDIYGSKSGEASQAITDKFAEEVKDMGFIITDVTLGTPEADAETQKSIDARVKASQENELKKTQIENAKLDSEQKRIVAEGEAAAGIIQAEGEAKANEVLQQSISPELLQKEYIEKWDGKEPLVKGEGTSAIINVPEQETEKKE</sequence>
<dbReference type="Proteomes" id="UP000184758">
    <property type="component" value="Unassembled WGS sequence"/>
</dbReference>
<dbReference type="InterPro" id="IPR001107">
    <property type="entry name" value="Band_7"/>
</dbReference>
<evidence type="ECO:0000259" key="2">
    <source>
        <dbReference type="Pfam" id="PF01145"/>
    </source>
</evidence>
<dbReference type="EMBL" id="FSRN01000001">
    <property type="protein sequence ID" value="SIN87206.1"/>
    <property type="molecule type" value="Genomic_DNA"/>
</dbReference>
<keyword evidence="3" id="KW-0378">Hydrolase</keyword>
<dbReference type="GO" id="GO:0006508">
    <property type="term" value="P:proteolysis"/>
    <property type="evidence" value="ECO:0007669"/>
    <property type="project" value="UniProtKB-KW"/>
</dbReference>
<keyword evidence="1" id="KW-1133">Transmembrane helix</keyword>
<dbReference type="Gene3D" id="3.30.479.30">
    <property type="entry name" value="Band 7 domain"/>
    <property type="match status" value="1"/>
</dbReference>
<evidence type="ECO:0000256" key="1">
    <source>
        <dbReference type="SAM" id="Phobius"/>
    </source>
</evidence>
<evidence type="ECO:0000313" key="3">
    <source>
        <dbReference type="EMBL" id="SIN87206.1"/>
    </source>
</evidence>
<keyword evidence="1" id="KW-0472">Membrane</keyword>
<keyword evidence="3" id="KW-0645">Protease</keyword>
<dbReference type="STRING" id="28230.SAMN05878443_0237"/>
<name>A0A1N6EW38_9LACT</name>
<accession>A0A1N6EW38</accession>
<dbReference type="GO" id="GO:0016020">
    <property type="term" value="C:membrane"/>
    <property type="evidence" value="ECO:0007669"/>
    <property type="project" value="InterPro"/>
</dbReference>
<dbReference type="InterPro" id="IPR036013">
    <property type="entry name" value="Band_7/SPFH_dom_sf"/>
</dbReference>
<dbReference type="AlphaFoldDB" id="A0A1N6EW38"/>
<evidence type="ECO:0000313" key="4">
    <source>
        <dbReference type="Proteomes" id="UP000184758"/>
    </source>
</evidence>
<keyword evidence="4" id="KW-1185">Reference proteome</keyword>
<dbReference type="SUPFAM" id="SSF117892">
    <property type="entry name" value="Band 7/SPFH domain"/>
    <property type="match status" value="1"/>
</dbReference>
<keyword evidence="1" id="KW-0812">Transmembrane</keyword>
<proteinExistence type="predicted"/>
<dbReference type="GO" id="GO:0008233">
    <property type="term" value="F:peptidase activity"/>
    <property type="evidence" value="ECO:0007669"/>
    <property type="project" value="UniProtKB-KW"/>
</dbReference>
<reference evidence="4" key="1">
    <citation type="submission" date="2016-11" db="EMBL/GenBank/DDBJ databases">
        <authorList>
            <person name="Varghese N."/>
            <person name="Submissions S."/>
        </authorList>
    </citation>
    <scope>NUCLEOTIDE SEQUENCE [LARGE SCALE GENOMIC DNA]</scope>
    <source>
        <strain evidence="4">313</strain>
    </source>
</reference>
<dbReference type="Pfam" id="PF01145">
    <property type="entry name" value="Band_7"/>
    <property type="match status" value="1"/>
</dbReference>
<protein>
    <submittedName>
        <fullName evidence="3">Regulator of protease activity HflC, stomatin/prohibitin superfamily</fullName>
    </submittedName>
</protein>
<gene>
    <name evidence="3" type="ORF">SAMN05878443_0237</name>
</gene>
<dbReference type="CDD" id="cd03401">
    <property type="entry name" value="SPFH_prohibitin"/>
    <property type="match status" value="1"/>
</dbReference>
<dbReference type="PANTHER" id="PTHR23222:SF0">
    <property type="entry name" value="PROHIBITIN 1"/>
    <property type="match status" value="1"/>
</dbReference>
<dbReference type="eggNOG" id="COG0330">
    <property type="taxonomic scope" value="Bacteria"/>
</dbReference>
<dbReference type="InterPro" id="IPR000163">
    <property type="entry name" value="Prohibitin"/>
</dbReference>
<dbReference type="PANTHER" id="PTHR23222">
    <property type="entry name" value="PROHIBITIN"/>
    <property type="match status" value="1"/>
</dbReference>
<feature type="transmembrane region" description="Helical" evidence="1">
    <location>
        <begin position="9"/>
        <end position="27"/>
    </location>
</feature>